<comment type="caution">
    <text evidence="3">The sequence shown here is derived from an EMBL/GenBank/DDBJ whole genome shotgun (WGS) entry which is preliminary data.</text>
</comment>
<evidence type="ECO:0000313" key="4">
    <source>
        <dbReference type="Proteomes" id="UP001305746"/>
    </source>
</evidence>
<reference evidence="3 4" key="1">
    <citation type="submission" date="2023-12" db="EMBL/GenBank/DDBJ databases">
        <title>Marinobacter qingdaonensis sp. nov., isolated from the intertidal sediment of Qingdao, PR China.</title>
        <authorList>
            <person name="Li Y."/>
        </authorList>
    </citation>
    <scope>NUCLEOTIDE SEQUENCE [LARGE SCALE GENOMIC DNA]</scope>
    <source>
        <strain evidence="3 4">ASW11-75</strain>
    </source>
</reference>
<dbReference type="EMBL" id="JAYDCJ010000003">
    <property type="protein sequence ID" value="MEA1081813.1"/>
    <property type="molecule type" value="Genomic_DNA"/>
</dbReference>
<evidence type="ECO:0000259" key="2">
    <source>
        <dbReference type="Pfam" id="PF00534"/>
    </source>
</evidence>
<organism evidence="3 4">
    <name type="scientific">Marinobacter qingdaonensis</name>
    <dbReference type="NCBI Taxonomy" id="3108486"/>
    <lineage>
        <taxon>Bacteria</taxon>
        <taxon>Pseudomonadati</taxon>
        <taxon>Pseudomonadota</taxon>
        <taxon>Gammaproteobacteria</taxon>
        <taxon>Pseudomonadales</taxon>
        <taxon>Marinobacteraceae</taxon>
        <taxon>Marinobacter</taxon>
    </lineage>
</organism>
<dbReference type="SUPFAM" id="SSF53756">
    <property type="entry name" value="UDP-Glycosyltransferase/glycogen phosphorylase"/>
    <property type="match status" value="1"/>
</dbReference>
<dbReference type="Proteomes" id="UP001305746">
    <property type="component" value="Unassembled WGS sequence"/>
</dbReference>
<keyword evidence="3" id="KW-0328">Glycosyltransferase</keyword>
<dbReference type="Pfam" id="PF00534">
    <property type="entry name" value="Glycos_transf_1"/>
    <property type="match status" value="1"/>
</dbReference>
<dbReference type="RefSeq" id="WP_322856255.1">
    <property type="nucleotide sequence ID" value="NZ_JAYDCJ010000003.1"/>
</dbReference>
<evidence type="ECO:0000313" key="3">
    <source>
        <dbReference type="EMBL" id="MEA1081813.1"/>
    </source>
</evidence>
<dbReference type="InterPro" id="IPR001296">
    <property type="entry name" value="Glyco_trans_1"/>
</dbReference>
<sequence length="640" mass="68934">MVSSDPTLRVIVPGDPEQNTGGYRYVRKLVEALEQLGTCTETLGLDGRFPRPDALARREMDVALSRCPDGAVAILDGLAMGAMPDILEQHAHRLRLLALVHHPLADETGLHESDRHWFFQQERRALAVVSQVVTTSAFTARRLAAFGVPAERIHTALPGVAVHLAGAAVQERPRAAPPELLCVGHPSPRKAQHQLIEALQALQALPWHCTLVGSLDRDRGYSQQMVAQIQQAGLNGRVTLTGEVGDGQLADLYRRSDLFVFPSLYEGYGMVIDEARSAGLPVISSDGGALADTAVGVGVRQFPAGDVGALTDALRAWLADPAELAAQTDLVRSHRPRAGSWGQAARVVLKAARRAATGAGTLFNDDWLALRESADHRARSATLTRTLNTWLAQDWTQPEAPTPEQTVGVVDLGTGRGSNALFLAPRLEVPQHWCLIDQDARLLSVARGRLQQSGTECEAIEARLTSQSLAECIPPRTRLVTASALIDLVSQDWLEALATAVADRGAAVLIVLSYTGYFRLAPARRDDDRLRELVNQHQKGDKGTGQALGPQAPEALASRMASAGYAVSVAESTWRLDARDGDLMSQLMEGWVSAAGEIAPDEQDWLSDWLSDRKAQLAAGILSVEVGHRDVLALPPDQGA</sequence>
<name>A0ABU5P169_9GAMM</name>
<dbReference type="Gene3D" id="3.40.50.150">
    <property type="entry name" value="Vaccinia Virus protein VP39"/>
    <property type="match status" value="1"/>
</dbReference>
<feature type="domain" description="Glycosyl transferase family 1" evidence="2">
    <location>
        <begin position="176"/>
        <end position="326"/>
    </location>
</feature>
<dbReference type="GO" id="GO:0016757">
    <property type="term" value="F:glycosyltransferase activity"/>
    <property type="evidence" value="ECO:0007669"/>
    <property type="project" value="UniProtKB-KW"/>
</dbReference>
<dbReference type="CDD" id="cd03801">
    <property type="entry name" value="GT4_PimA-like"/>
    <property type="match status" value="1"/>
</dbReference>
<evidence type="ECO:0000256" key="1">
    <source>
        <dbReference type="ARBA" id="ARBA00022679"/>
    </source>
</evidence>
<dbReference type="Gene3D" id="3.40.50.2000">
    <property type="entry name" value="Glycogen Phosphorylase B"/>
    <property type="match status" value="2"/>
</dbReference>
<dbReference type="InterPro" id="IPR029063">
    <property type="entry name" value="SAM-dependent_MTases_sf"/>
</dbReference>
<keyword evidence="4" id="KW-1185">Reference proteome</keyword>
<accession>A0ABU5P169</accession>
<dbReference type="EC" id="2.4.-.-" evidence="3"/>
<protein>
    <submittedName>
        <fullName evidence="3">Glycosyltransferase</fullName>
        <ecNumber evidence="3">2.4.-.-</ecNumber>
    </submittedName>
</protein>
<keyword evidence="1 3" id="KW-0808">Transferase</keyword>
<proteinExistence type="predicted"/>
<dbReference type="PANTHER" id="PTHR46401:SF2">
    <property type="entry name" value="GLYCOSYLTRANSFERASE WBBK-RELATED"/>
    <property type="match status" value="1"/>
</dbReference>
<dbReference type="SUPFAM" id="SSF53335">
    <property type="entry name" value="S-adenosyl-L-methionine-dependent methyltransferases"/>
    <property type="match status" value="1"/>
</dbReference>
<gene>
    <name evidence="3" type="ORF">U5822_14150</name>
</gene>
<dbReference type="PANTHER" id="PTHR46401">
    <property type="entry name" value="GLYCOSYLTRANSFERASE WBBK-RELATED"/>
    <property type="match status" value="1"/>
</dbReference>